<evidence type="ECO:0000256" key="2">
    <source>
        <dbReference type="SAM" id="SignalP"/>
    </source>
</evidence>
<organism evidence="3 4">
    <name type="scientific">Ostreococcus tauri</name>
    <name type="common">Marine green alga</name>
    <dbReference type="NCBI Taxonomy" id="70448"/>
    <lineage>
        <taxon>Eukaryota</taxon>
        <taxon>Viridiplantae</taxon>
        <taxon>Chlorophyta</taxon>
        <taxon>Mamiellophyceae</taxon>
        <taxon>Mamiellales</taxon>
        <taxon>Bathycoccaceae</taxon>
        <taxon>Ostreococcus</taxon>
    </lineage>
</organism>
<keyword evidence="1" id="KW-1133">Transmembrane helix</keyword>
<dbReference type="AlphaFoldDB" id="Q01AY9"/>
<proteinExistence type="predicted"/>
<keyword evidence="4" id="KW-1185">Reference proteome</keyword>
<dbReference type="Proteomes" id="UP000009170">
    <property type="component" value="Unassembled WGS sequence"/>
</dbReference>
<dbReference type="InParanoid" id="Q01AY9"/>
<comment type="caution">
    <text evidence="3">The sequence shown here is derived from an EMBL/GenBank/DDBJ whole genome shotgun (WGS) entry which is preliminary data.</text>
</comment>
<protein>
    <submittedName>
        <fullName evidence="3">Unnamed product</fullName>
    </submittedName>
</protein>
<dbReference type="RefSeq" id="XP_003078779.1">
    <property type="nucleotide sequence ID" value="XM_003078731.1"/>
</dbReference>
<feature type="signal peptide" evidence="2">
    <location>
        <begin position="1"/>
        <end position="22"/>
    </location>
</feature>
<feature type="transmembrane region" description="Helical" evidence="1">
    <location>
        <begin position="148"/>
        <end position="167"/>
    </location>
</feature>
<feature type="transmembrane region" description="Helical" evidence="1">
    <location>
        <begin position="251"/>
        <end position="271"/>
    </location>
</feature>
<reference evidence="4" key="1">
    <citation type="journal article" date="2006" name="Proc. Natl. Acad. Sci. U.S.A.">
        <title>Genome analysis of the smallest free-living eukaryote Ostreococcus tauri unveils many unique features.</title>
        <authorList>
            <person name="Derelle E."/>
            <person name="Ferraz C."/>
            <person name="Rombauts S."/>
            <person name="Rouze P."/>
            <person name="Worden A.Z."/>
            <person name="Robbens S."/>
            <person name="Partensky F."/>
            <person name="Degroeve S."/>
            <person name="Echeynie S."/>
            <person name="Cooke R."/>
            <person name="Saeys Y."/>
            <person name="Wuyts J."/>
            <person name="Jabbari K."/>
            <person name="Bowler C."/>
            <person name="Panaud O."/>
            <person name="Piegu B."/>
            <person name="Ball S.G."/>
            <person name="Ral J.-P."/>
            <person name="Bouget F.-Y."/>
            <person name="Piganeau G."/>
            <person name="De Baets B."/>
            <person name="Picard A."/>
            <person name="Delseny M."/>
            <person name="Demaille J."/>
            <person name="Van de Peer Y."/>
            <person name="Moreau H."/>
        </authorList>
    </citation>
    <scope>NUCLEOTIDE SEQUENCE [LARGE SCALE GENOMIC DNA]</scope>
    <source>
        <strain evidence="4">OTTH 0595 / CCAP 157/2 / RCC745</strain>
    </source>
</reference>
<keyword evidence="2" id="KW-0732">Signal</keyword>
<name>Q01AY9_OSTTA</name>
<dbReference type="EMBL" id="CAID01000004">
    <property type="protein sequence ID" value="CAL51659.1"/>
    <property type="molecule type" value="Genomic_DNA"/>
</dbReference>
<feature type="transmembrane region" description="Helical" evidence="1">
    <location>
        <begin position="99"/>
        <end position="118"/>
    </location>
</feature>
<dbReference type="GeneID" id="9834350"/>
<evidence type="ECO:0000256" key="1">
    <source>
        <dbReference type="SAM" id="Phobius"/>
    </source>
</evidence>
<keyword evidence="1" id="KW-0472">Membrane</keyword>
<sequence length="275" mass="30267">MRNRPELVVCAVCAVCVGVVVASVLKPTNESFYQYCVANARDVVASGTSSSWACSNGGALRATGLRAKAYETRDLFAFTVVRANSGKHFIGILGTWIRVPHILILLPAIVVSTSVFFYRMDKRVTAVRAIPGALLSQNRPSGELVEEAVLRFVALTLVGLVSAAVGLDLRKMQMYVIFKVAVLGLKVARLFTGMDLKKSEAFLFGLFVVVDSNAIIEINDRAHEDLPWALAIILDDTGHDTARYWFAFIEYSLYFLNLMLNLLTLLVLMVGRKSK</sequence>
<feature type="chain" id="PRO_5004162195" evidence="2">
    <location>
        <begin position="23"/>
        <end position="275"/>
    </location>
</feature>
<accession>Q01AY9</accession>
<gene>
    <name evidence="3" type="ORF">OT_ostta04g02420</name>
</gene>
<reference evidence="3 4" key="2">
    <citation type="journal article" date="2014" name="BMC Genomics">
        <title>An improved genome of the model marine alga Ostreococcus tauri unfolds by assessing Illumina de novo assemblies.</title>
        <authorList>
            <person name="Blanc-Mathieu R."/>
            <person name="Verhelst B."/>
            <person name="Derelle E."/>
            <person name="Rombauts S."/>
            <person name="Bouget F.Y."/>
            <person name="Carre I."/>
            <person name="Chateau A."/>
            <person name="Eyre-Walker A."/>
            <person name="Grimsley N."/>
            <person name="Moreau H."/>
            <person name="Piegu B."/>
            <person name="Rivals E."/>
            <person name="Schackwitz W."/>
            <person name="Van de Peer Y."/>
            <person name="Piganeau G."/>
        </authorList>
    </citation>
    <scope>NUCLEOTIDE SEQUENCE [LARGE SCALE GENOMIC DNA]</scope>
    <source>
        <strain evidence="4">OTTH 0595 / CCAP 157/2 / RCC745</strain>
    </source>
</reference>
<keyword evidence="1" id="KW-0812">Transmembrane</keyword>
<dbReference type="KEGG" id="ota:OT_ostta04g02420"/>
<evidence type="ECO:0000313" key="4">
    <source>
        <dbReference type="Proteomes" id="UP000009170"/>
    </source>
</evidence>
<evidence type="ECO:0000313" key="3">
    <source>
        <dbReference type="EMBL" id="CAL51659.1"/>
    </source>
</evidence>